<keyword evidence="2" id="KW-0663">Pyridoxal phosphate</keyword>
<dbReference type="Pfam" id="PF00266">
    <property type="entry name" value="Aminotran_5"/>
    <property type="match status" value="1"/>
</dbReference>
<dbReference type="InterPro" id="IPR015422">
    <property type="entry name" value="PyrdxlP-dep_Trfase_small"/>
</dbReference>
<accession>A0A3E1NFR2</accession>
<feature type="domain" description="Aminotransferase class V" evidence="5">
    <location>
        <begin position="17"/>
        <end position="383"/>
    </location>
</feature>
<comment type="cofactor">
    <cofactor evidence="1 4">
        <name>pyridoxal 5'-phosphate</name>
        <dbReference type="ChEBI" id="CHEBI:597326"/>
    </cofactor>
</comment>
<comment type="caution">
    <text evidence="6">The sequence shown here is derived from an EMBL/GenBank/DDBJ whole genome shotgun (WGS) entry which is preliminary data.</text>
</comment>
<dbReference type="InterPro" id="IPR015424">
    <property type="entry name" value="PyrdxlP-dep_Trfase"/>
</dbReference>
<keyword evidence="6" id="KW-0808">Transferase</keyword>
<organism evidence="6 7">
    <name type="scientific">Deminuibacter soli</name>
    <dbReference type="NCBI Taxonomy" id="2291815"/>
    <lineage>
        <taxon>Bacteria</taxon>
        <taxon>Pseudomonadati</taxon>
        <taxon>Bacteroidota</taxon>
        <taxon>Chitinophagia</taxon>
        <taxon>Chitinophagales</taxon>
        <taxon>Chitinophagaceae</taxon>
        <taxon>Deminuibacter</taxon>
    </lineage>
</organism>
<dbReference type="RefSeq" id="WP_116848600.1">
    <property type="nucleotide sequence ID" value="NZ_QTJU01000007.1"/>
</dbReference>
<gene>
    <name evidence="6" type="ORF">DXN05_17665</name>
</gene>
<dbReference type="InterPro" id="IPR020578">
    <property type="entry name" value="Aminotrans_V_PyrdxlP_BS"/>
</dbReference>
<dbReference type="PANTHER" id="PTHR43586">
    <property type="entry name" value="CYSTEINE DESULFURASE"/>
    <property type="match status" value="1"/>
</dbReference>
<evidence type="ECO:0000256" key="3">
    <source>
        <dbReference type="RuleBase" id="RU004075"/>
    </source>
</evidence>
<sequence length="389" mass="43017">MNILTIRHDTPGCADQVFLNSAGASLMPRQVVARMKAYLDEETEAGGYAVAEKHAAEIAQFYVQAARLINTQPENIAFAFSATEAYIKALLSIPFVQGDYIVTTNDDYASNQLAFLSAQQRWGVHIVRANNTAAGDIDLDHMEQLIKTHKPRLVAVTHVPTSSGLVQQAAAVGELCRRYNCLYLVDACQSVGQLPVDIQAIGCDFLTATGRKFLRGPRGTGFLYVSDRVLSEKLEPLYIDMRGAAWTGADQYTTRTDARRFETWELPYAALTGLTEAMHYAMELGLEYIATRNHMLSSLLRKQLATVPGVQVLDRGTEQCSIVTFTRAGFSQEQLEALLHTHAIRYSVTSKTSAQIDFSAKGIEWAIRLSPHYFNTEAEINRVSAVLQA</sequence>
<evidence type="ECO:0000313" key="6">
    <source>
        <dbReference type="EMBL" id="RFM26816.1"/>
    </source>
</evidence>
<evidence type="ECO:0000256" key="4">
    <source>
        <dbReference type="RuleBase" id="RU004504"/>
    </source>
</evidence>
<dbReference type="PROSITE" id="PS00595">
    <property type="entry name" value="AA_TRANSFER_CLASS_5"/>
    <property type="match status" value="1"/>
</dbReference>
<reference evidence="6 7" key="1">
    <citation type="submission" date="2018-08" db="EMBL/GenBank/DDBJ databases">
        <title>Chitinophagaceae sp. K23C18032701, a novel bacterium isolated from forest soil.</title>
        <authorList>
            <person name="Wang C."/>
        </authorList>
    </citation>
    <scope>NUCLEOTIDE SEQUENCE [LARGE SCALE GENOMIC DNA]</scope>
    <source>
        <strain evidence="6 7">K23C18032701</strain>
    </source>
</reference>
<keyword evidence="6" id="KW-0032">Aminotransferase</keyword>
<protein>
    <submittedName>
        <fullName evidence="6">Aminotransferase class V-fold PLP-dependent enzyme</fullName>
    </submittedName>
</protein>
<dbReference type="InterPro" id="IPR000192">
    <property type="entry name" value="Aminotrans_V_dom"/>
</dbReference>
<proteinExistence type="inferred from homology"/>
<evidence type="ECO:0000259" key="5">
    <source>
        <dbReference type="Pfam" id="PF00266"/>
    </source>
</evidence>
<dbReference type="Proteomes" id="UP000261284">
    <property type="component" value="Unassembled WGS sequence"/>
</dbReference>
<evidence type="ECO:0000313" key="7">
    <source>
        <dbReference type="Proteomes" id="UP000261284"/>
    </source>
</evidence>
<evidence type="ECO:0000256" key="1">
    <source>
        <dbReference type="ARBA" id="ARBA00001933"/>
    </source>
</evidence>
<dbReference type="SUPFAM" id="SSF53383">
    <property type="entry name" value="PLP-dependent transferases"/>
    <property type="match status" value="1"/>
</dbReference>
<dbReference type="Gene3D" id="3.40.640.10">
    <property type="entry name" value="Type I PLP-dependent aspartate aminotransferase-like (Major domain)"/>
    <property type="match status" value="1"/>
</dbReference>
<dbReference type="Gene3D" id="3.90.1150.10">
    <property type="entry name" value="Aspartate Aminotransferase, domain 1"/>
    <property type="match status" value="1"/>
</dbReference>
<dbReference type="GO" id="GO:0008483">
    <property type="term" value="F:transaminase activity"/>
    <property type="evidence" value="ECO:0007669"/>
    <property type="project" value="UniProtKB-KW"/>
</dbReference>
<dbReference type="AlphaFoldDB" id="A0A3E1NFR2"/>
<dbReference type="OrthoDB" id="513408at2"/>
<dbReference type="InterPro" id="IPR015421">
    <property type="entry name" value="PyrdxlP-dep_Trfase_major"/>
</dbReference>
<keyword evidence="7" id="KW-1185">Reference proteome</keyword>
<dbReference type="PANTHER" id="PTHR43586:SF24">
    <property type="entry name" value="BLR4730 PROTEIN"/>
    <property type="match status" value="1"/>
</dbReference>
<evidence type="ECO:0000256" key="2">
    <source>
        <dbReference type="ARBA" id="ARBA00022898"/>
    </source>
</evidence>
<name>A0A3E1NFR2_9BACT</name>
<dbReference type="EMBL" id="QTJU01000007">
    <property type="protein sequence ID" value="RFM26816.1"/>
    <property type="molecule type" value="Genomic_DNA"/>
</dbReference>
<comment type="similarity">
    <text evidence="3">Belongs to the class-V pyridoxal-phosphate-dependent aminotransferase family.</text>
</comment>